<dbReference type="InterPro" id="IPR032710">
    <property type="entry name" value="NTF2-like_dom_sf"/>
</dbReference>
<dbReference type="HAMAP" id="MF_00612">
    <property type="entry name" value="UPF0225"/>
    <property type="match status" value="1"/>
</dbReference>
<accession>A0ABW2JMD0</accession>
<dbReference type="InterPro" id="IPR048469">
    <property type="entry name" value="YchJ-like_M"/>
</dbReference>
<name>A0ABW2JMD0_9ACTN</name>
<dbReference type="Gene3D" id="3.10.450.50">
    <property type="match status" value="1"/>
</dbReference>
<dbReference type="RefSeq" id="WP_381832703.1">
    <property type="nucleotide sequence ID" value="NZ_JBHTCF010000009.1"/>
</dbReference>
<sequence length="133" mass="14847">MSRRTTSPCPCGRPATYAECCEPLHSGRAAAATPEELMRSRYAAFAVGDEAYLLRTWHPRTRPPRLGLGEGGRMRWVGLEILGTSEGTAFHSTGTVEFRARYTEGGRPGSLHERSRFERYDGAWVYVDGDLHE</sequence>
<dbReference type="Pfam" id="PF17775">
    <property type="entry name" value="YchJ_M-like"/>
    <property type="match status" value="1"/>
</dbReference>
<dbReference type="InterPro" id="IPR023006">
    <property type="entry name" value="YchJ-like"/>
</dbReference>
<evidence type="ECO:0000313" key="5">
    <source>
        <dbReference type="Proteomes" id="UP001596523"/>
    </source>
</evidence>
<reference evidence="5" key="1">
    <citation type="journal article" date="2019" name="Int. J. Syst. Evol. Microbiol.">
        <title>The Global Catalogue of Microorganisms (GCM) 10K type strain sequencing project: providing services to taxonomists for standard genome sequencing and annotation.</title>
        <authorList>
            <consortium name="The Broad Institute Genomics Platform"/>
            <consortium name="The Broad Institute Genome Sequencing Center for Infectious Disease"/>
            <person name="Wu L."/>
            <person name="Ma J."/>
        </authorList>
    </citation>
    <scope>NUCLEOTIDE SEQUENCE [LARGE SCALE GENOMIC DNA]</scope>
    <source>
        <strain evidence="5">SYNS20</strain>
    </source>
</reference>
<evidence type="ECO:0000313" key="4">
    <source>
        <dbReference type="EMBL" id="MFC7306857.1"/>
    </source>
</evidence>
<organism evidence="4 5">
    <name type="scientific">Streptomyces monticola</name>
    <dbReference type="NCBI Taxonomy" id="2666263"/>
    <lineage>
        <taxon>Bacteria</taxon>
        <taxon>Bacillati</taxon>
        <taxon>Actinomycetota</taxon>
        <taxon>Actinomycetes</taxon>
        <taxon>Kitasatosporales</taxon>
        <taxon>Streptomycetaceae</taxon>
        <taxon>Streptomyces</taxon>
    </lineage>
</organism>
<dbReference type="PANTHER" id="PTHR33747:SF1">
    <property type="entry name" value="ADENYLATE CYCLASE-ASSOCIATED CAP C-TERMINAL DOMAIN-CONTAINING PROTEIN"/>
    <property type="match status" value="1"/>
</dbReference>
<evidence type="ECO:0000256" key="2">
    <source>
        <dbReference type="HAMAP-Rule" id="MF_00612"/>
    </source>
</evidence>
<protein>
    <recommendedName>
        <fullName evidence="2">UPF0225 protein ACFQVC_21820</fullName>
    </recommendedName>
</protein>
<proteinExistence type="inferred from homology"/>
<dbReference type="EMBL" id="JBHTCF010000009">
    <property type="protein sequence ID" value="MFC7306857.1"/>
    <property type="molecule type" value="Genomic_DNA"/>
</dbReference>
<gene>
    <name evidence="4" type="ORF">ACFQVC_21820</name>
</gene>
<comment type="caution">
    <text evidence="4">The sequence shown here is derived from an EMBL/GenBank/DDBJ whole genome shotgun (WGS) entry which is preliminary data.</text>
</comment>
<dbReference type="Proteomes" id="UP001596523">
    <property type="component" value="Unassembled WGS sequence"/>
</dbReference>
<evidence type="ECO:0000259" key="3">
    <source>
        <dbReference type="Pfam" id="PF17775"/>
    </source>
</evidence>
<dbReference type="SUPFAM" id="SSF54427">
    <property type="entry name" value="NTF2-like"/>
    <property type="match status" value="1"/>
</dbReference>
<comment type="similarity">
    <text evidence="1 2">Belongs to the UPF0225 family.</text>
</comment>
<dbReference type="InterPro" id="IPR004027">
    <property type="entry name" value="SEC_C_motif"/>
</dbReference>
<evidence type="ECO:0000256" key="1">
    <source>
        <dbReference type="ARBA" id="ARBA00010839"/>
    </source>
</evidence>
<dbReference type="PANTHER" id="PTHR33747">
    <property type="entry name" value="UPF0225 PROTEIN SCO1677"/>
    <property type="match status" value="1"/>
</dbReference>
<dbReference type="Pfam" id="PF02810">
    <property type="entry name" value="SEC-C"/>
    <property type="match status" value="1"/>
</dbReference>
<feature type="domain" description="YchJ-like middle NTF2-like" evidence="3">
    <location>
        <begin position="33"/>
        <end position="129"/>
    </location>
</feature>
<keyword evidence="5" id="KW-1185">Reference proteome</keyword>